<organism evidence="6 7">
    <name type="scientific">Vicia faba</name>
    <name type="common">Broad bean</name>
    <name type="synonym">Faba vulgaris</name>
    <dbReference type="NCBI Taxonomy" id="3906"/>
    <lineage>
        <taxon>Eukaryota</taxon>
        <taxon>Viridiplantae</taxon>
        <taxon>Streptophyta</taxon>
        <taxon>Embryophyta</taxon>
        <taxon>Tracheophyta</taxon>
        <taxon>Spermatophyta</taxon>
        <taxon>Magnoliopsida</taxon>
        <taxon>eudicotyledons</taxon>
        <taxon>Gunneridae</taxon>
        <taxon>Pentapetalae</taxon>
        <taxon>rosids</taxon>
        <taxon>fabids</taxon>
        <taxon>Fabales</taxon>
        <taxon>Fabaceae</taxon>
        <taxon>Papilionoideae</taxon>
        <taxon>50 kb inversion clade</taxon>
        <taxon>NPAAA clade</taxon>
        <taxon>Hologalegina</taxon>
        <taxon>IRL clade</taxon>
        <taxon>Fabeae</taxon>
        <taxon>Vicia</taxon>
    </lineage>
</organism>
<dbReference type="InterPro" id="IPR027417">
    <property type="entry name" value="P-loop_NTPase"/>
</dbReference>
<dbReference type="Gene3D" id="3.40.50.300">
    <property type="entry name" value="P-loop containing nucleotide triphosphate hydrolases"/>
    <property type="match status" value="1"/>
</dbReference>
<proteinExistence type="predicted"/>
<dbReference type="Pfam" id="PF00004">
    <property type="entry name" value="AAA"/>
    <property type="match status" value="1"/>
</dbReference>
<reference evidence="6 7" key="1">
    <citation type="submission" date="2023-01" db="EMBL/GenBank/DDBJ databases">
        <authorList>
            <person name="Kreplak J."/>
        </authorList>
    </citation>
    <scope>NUCLEOTIDE SEQUENCE [LARGE SCALE GENOMIC DNA]</scope>
</reference>
<evidence type="ECO:0000259" key="5">
    <source>
        <dbReference type="SMART" id="SM00382"/>
    </source>
</evidence>
<keyword evidence="1" id="KW-0396">Initiation factor</keyword>
<dbReference type="SUPFAM" id="SSF52540">
    <property type="entry name" value="P-loop containing nucleoside triphosphate hydrolases"/>
    <property type="match status" value="1"/>
</dbReference>
<keyword evidence="7" id="KW-1185">Reference proteome</keyword>
<dbReference type="Proteomes" id="UP001157006">
    <property type="component" value="Chromosome 2"/>
</dbReference>
<dbReference type="GO" id="GO:0016887">
    <property type="term" value="F:ATP hydrolysis activity"/>
    <property type="evidence" value="ECO:0007669"/>
    <property type="project" value="InterPro"/>
</dbReference>
<dbReference type="GO" id="GO:0005524">
    <property type="term" value="F:ATP binding"/>
    <property type="evidence" value="ECO:0007669"/>
    <property type="project" value="UniProtKB-KW"/>
</dbReference>
<dbReference type="InterPro" id="IPR003959">
    <property type="entry name" value="ATPase_AAA_core"/>
</dbReference>
<dbReference type="GO" id="GO:0005741">
    <property type="term" value="C:mitochondrial outer membrane"/>
    <property type="evidence" value="ECO:0007669"/>
    <property type="project" value="TreeGrafter"/>
</dbReference>
<dbReference type="SMART" id="SM00654">
    <property type="entry name" value="eIF6"/>
    <property type="match status" value="1"/>
</dbReference>
<evidence type="ECO:0000256" key="4">
    <source>
        <dbReference type="ARBA" id="ARBA00022917"/>
    </source>
</evidence>
<dbReference type="InterPro" id="IPR051701">
    <property type="entry name" value="Mito_OM_Translocase_MSP1"/>
</dbReference>
<dbReference type="EMBL" id="OX451737">
    <property type="protein sequence ID" value="CAI8598293.1"/>
    <property type="molecule type" value="Genomic_DNA"/>
</dbReference>
<dbReference type="InterPro" id="IPR002769">
    <property type="entry name" value="eIF6"/>
</dbReference>
<dbReference type="AlphaFoldDB" id="A0AAV0ZMI9"/>
<feature type="domain" description="AAA+ ATPase" evidence="5">
    <location>
        <begin position="391"/>
        <end position="521"/>
    </location>
</feature>
<evidence type="ECO:0000313" key="6">
    <source>
        <dbReference type="EMBL" id="CAI8598293.1"/>
    </source>
</evidence>
<keyword evidence="4" id="KW-0648">Protein biosynthesis</keyword>
<keyword evidence="3" id="KW-0067">ATP-binding</keyword>
<evidence type="ECO:0000256" key="1">
    <source>
        <dbReference type="ARBA" id="ARBA00022540"/>
    </source>
</evidence>
<gene>
    <name evidence="6" type="ORF">VFH_II120520</name>
</gene>
<dbReference type="PANTHER" id="PTHR45644:SF73">
    <property type="entry name" value="AAA-TYPE ATPASE FAMILY PROTEIN"/>
    <property type="match status" value="1"/>
</dbReference>
<dbReference type="SUPFAM" id="SSF55909">
    <property type="entry name" value="Pentein"/>
    <property type="match status" value="1"/>
</dbReference>
<accession>A0AAV0ZMI9</accession>
<evidence type="ECO:0000256" key="3">
    <source>
        <dbReference type="ARBA" id="ARBA00022840"/>
    </source>
</evidence>
<dbReference type="SMART" id="SM00382">
    <property type="entry name" value="AAA"/>
    <property type="match status" value="1"/>
</dbReference>
<name>A0AAV0ZMI9_VICFA</name>
<dbReference type="PANTHER" id="PTHR45644">
    <property type="entry name" value="AAA ATPASE, PUTATIVE (AFU_ORTHOLOGUE AFUA_2G12920)-RELATED-RELATED"/>
    <property type="match status" value="1"/>
</dbReference>
<dbReference type="GO" id="GO:0003743">
    <property type="term" value="F:translation initiation factor activity"/>
    <property type="evidence" value="ECO:0007669"/>
    <property type="project" value="UniProtKB-KW"/>
</dbReference>
<protein>
    <recommendedName>
        <fullName evidence="5">AAA+ ATPase domain-containing protein</fullName>
    </recommendedName>
</protein>
<dbReference type="GO" id="GO:0042256">
    <property type="term" value="P:cytosolic ribosome assembly"/>
    <property type="evidence" value="ECO:0007669"/>
    <property type="project" value="InterPro"/>
</dbReference>
<dbReference type="GO" id="GO:0043022">
    <property type="term" value="F:ribosome binding"/>
    <property type="evidence" value="ECO:0007669"/>
    <property type="project" value="InterPro"/>
</dbReference>
<sequence length="601" mass="66791">MFTSESQRIILSGPAEIYQEALSKAIAKHFDARLLIVDLLSFSAGTALKEAPSSKRISKPKIVIGCRVSYWGGNNPGEPMDGSKGIILISFQDNEFAKIGVKFEKPFKRGIDLGGLCEVGYGYFCRAVVLSMIETPREGDDFHKKILNRIFEFAFDQGEKGSLVVLVQNIEKAVVGECRVLKNAIERLPPNIVIMASHTQLFEEKPSKKQGDSNLLLTQEKPSRQPEGSNNSTSFMNQIGGLFPIKLIIQLPKDHLSLSRWKEQLEHHVQSANAELNAVIIRSVIDENAMDCLDFKTLCFNDQALTRENAHKIISWALSYPEKNLNNSVKDVFLDGEFEEKLMADVISPSDIGITFNDIGALQSVKDTLRELIMLPLQRPELFSKGQLAKPCKGILLFGPPGTGKTMLAKAVATEAGANFLNISLSTITSKWFGEAEKYVKAIFSLAHKIAPTVIFVDEVGSDDFYSQVVAEFEDIIPVIKTSIAGSRHVGRYCIGNKHGLLLPHTITPEEYQHIRRSLPHATVVQRIPEGLTCYARFIACNDHVALAHTELHQNPFLSNEPEMEVTNQSGTQWTQDLVGLRKEEKGSIKGHMMTCDIELK</sequence>
<evidence type="ECO:0000313" key="7">
    <source>
        <dbReference type="Proteomes" id="UP001157006"/>
    </source>
</evidence>
<keyword evidence="2" id="KW-0547">Nucleotide-binding</keyword>
<evidence type="ECO:0000256" key="2">
    <source>
        <dbReference type="ARBA" id="ARBA00022741"/>
    </source>
</evidence>
<dbReference type="InterPro" id="IPR003593">
    <property type="entry name" value="AAA+_ATPase"/>
</dbReference>